<feature type="region of interest" description="Disordered" evidence="2">
    <location>
        <begin position="359"/>
        <end position="469"/>
    </location>
</feature>
<name>A0A833QL82_9POAL</name>
<evidence type="ECO:0000313" key="5">
    <source>
        <dbReference type="Proteomes" id="UP000623129"/>
    </source>
</evidence>
<feature type="compositionally biased region" description="Polar residues" evidence="2">
    <location>
        <begin position="487"/>
        <end position="500"/>
    </location>
</feature>
<evidence type="ECO:0000259" key="3">
    <source>
        <dbReference type="PROSITE" id="PS50158"/>
    </source>
</evidence>
<evidence type="ECO:0000256" key="2">
    <source>
        <dbReference type="SAM" id="MobiDB-lite"/>
    </source>
</evidence>
<sequence>MSLVAQLQMVRIREKYKQITGLEKPSPPLMAPNGPSYKEVVNRPQAWKPKPHFPLRQHQETKSELINRKLNELRSRSTPKNPICFRCGSAGHLAHDCRNGRLCFLCNRLGHTSRVCKNNTSFFPHTPPPKTPENPRTRRTPLKPQRTRSNTMAAPLRTPIVTLLPTRESEQIEKEFAQSFILDDIGGWGPSRIEKTLTQKFKHTRHHRWVATIYTEWQYLIKAPSTAWLNSVAARGSLTLEGVEFPVLAWEPDFDDGLDLTPIWLGVCDVRLIPPIHYVEYLNPSGKIRVFDLHIEIESAKTKSVHAWTARLNGRPYPNGTEFGLPPIDEDEDLLIHELSSDAAAVGVHSETGPQIVEEASNNNLMDTGTVSPVRGTPPANCRPNSGLARKRDEDDGSAGSGKRIVGLGGTAGSNSKPGGSGSKPGGSGKHSGSGSKSAPKGTGTQPVWAAPKSGLAARLRSSTPKFKPVEGVIVVSDVSDHPDQPLITTPAVTDTATSS</sequence>
<dbReference type="GO" id="GO:0008270">
    <property type="term" value="F:zinc ion binding"/>
    <property type="evidence" value="ECO:0007669"/>
    <property type="project" value="UniProtKB-KW"/>
</dbReference>
<feature type="domain" description="CCHC-type" evidence="3">
    <location>
        <begin position="84"/>
        <end position="99"/>
    </location>
</feature>
<feature type="compositionally biased region" description="Gly residues" evidence="2">
    <location>
        <begin position="419"/>
        <end position="432"/>
    </location>
</feature>
<dbReference type="EMBL" id="SWLB01000026">
    <property type="protein sequence ID" value="KAF3321773.1"/>
    <property type="molecule type" value="Genomic_DNA"/>
</dbReference>
<protein>
    <submittedName>
        <fullName evidence="4">Zinc finger protein GIS2</fullName>
    </submittedName>
</protein>
<dbReference type="Pfam" id="PF00098">
    <property type="entry name" value="zf-CCHC"/>
    <property type="match status" value="1"/>
</dbReference>
<dbReference type="SUPFAM" id="SSF57756">
    <property type="entry name" value="Retrovirus zinc finger-like domains"/>
    <property type="match status" value="1"/>
</dbReference>
<keyword evidence="1" id="KW-0863">Zinc-finger</keyword>
<proteinExistence type="predicted"/>
<dbReference type="Proteomes" id="UP000623129">
    <property type="component" value="Unassembled WGS sequence"/>
</dbReference>
<dbReference type="OrthoDB" id="2272416at2759"/>
<keyword evidence="1" id="KW-0479">Metal-binding</keyword>
<organism evidence="4 5">
    <name type="scientific">Carex littledalei</name>
    <dbReference type="NCBI Taxonomy" id="544730"/>
    <lineage>
        <taxon>Eukaryota</taxon>
        <taxon>Viridiplantae</taxon>
        <taxon>Streptophyta</taxon>
        <taxon>Embryophyta</taxon>
        <taxon>Tracheophyta</taxon>
        <taxon>Spermatophyta</taxon>
        <taxon>Magnoliopsida</taxon>
        <taxon>Liliopsida</taxon>
        <taxon>Poales</taxon>
        <taxon>Cyperaceae</taxon>
        <taxon>Cyperoideae</taxon>
        <taxon>Cariceae</taxon>
        <taxon>Carex</taxon>
        <taxon>Carex subgen. Euthyceras</taxon>
    </lineage>
</organism>
<reference evidence="4" key="1">
    <citation type="submission" date="2020-01" db="EMBL/GenBank/DDBJ databases">
        <title>Genome sequence of Kobresia littledalei, the first chromosome-level genome in the family Cyperaceae.</title>
        <authorList>
            <person name="Qu G."/>
        </authorList>
    </citation>
    <scope>NUCLEOTIDE SEQUENCE</scope>
    <source>
        <strain evidence="4">C.B.Clarke</strain>
        <tissue evidence="4">Leaf</tissue>
    </source>
</reference>
<evidence type="ECO:0000313" key="4">
    <source>
        <dbReference type="EMBL" id="KAF3321773.1"/>
    </source>
</evidence>
<dbReference type="SMART" id="SM00343">
    <property type="entry name" value="ZnF_C2HC"/>
    <property type="match status" value="2"/>
</dbReference>
<dbReference type="GO" id="GO:0003676">
    <property type="term" value="F:nucleic acid binding"/>
    <property type="evidence" value="ECO:0007669"/>
    <property type="project" value="InterPro"/>
</dbReference>
<dbReference type="InterPro" id="IPR001878">
    <property type="entry name" value="Znf_CCHC"/>
</dbReference>
<dbReference type="AlphaFoldDB" id="A0A833QL82"/>
<feature type="region of interest" description="Disordered" evidence="2">
    <location>
        <begin position="481"/>
        <end position="500"/>
    </location>
</feature>
<dbReference type="InterPro" id="IPR036875">
    <property type="entry name" value="Znf_CCHC_sf"/>
</dbReference>
<gene>
    <name evidence="4" type="ORF">FCM35_KLT13989</name>
</gene>
<keyword evidence="1" id="KW-0862">Zinc</keyword>
<evidence type="ECO:0000256" key="1">
    <source>
        <dbReference type="PROSITE-ProRule" id="PRU00047"/>
    </source>
</evidence>
<keyword evidence="5" id="KW-1185">Reference proteome</keyword>
<feature type="compositionally biased region" description="Low complexity" evidence="2">
    <location>
        <begin position="433"/>
        <end position="444"/>
    </location>
</feature>
<dbReference type="Gene3D" id="4.10.60.10">
    <property type="entry name" value="Zinc finger, CCHC-type"/>
    <property type="match status" value="1"/>
</dbReference>
<feature type="compositionally biased region" description="Polar residues" evidence="2">
    <location>
        <begin position="360"/>
        <end position="371"/>
    </location>
</feature>
<accession>A0A833QL82</accession>
<feature type="region of interest" description="Disordered" evidence="2">
    <location>
        <begin position="119"/>
        <end position="149"/>
    </location>
</feature>
<dbReference type="PROSITE" id="PS50158">
    <property type="entry name" value="ZF_CCHC"/>
    <property type="match status" value="1"/>
</dbReference>
<comment type="caution">
    <text evidence="4">The sequence shown here is derived from an EMBL/GenBank/DDBJ whole genome shotgun (WGS) entry which is preliminary data.</text>
</comment>